<sequence length="112" mass="12269">TTARGCHAMSSNINDMDEPRRSVGDDADEQEPSVRLDDIGLNVQHGTHPAMGVSFEPYMIDFCQPDFYEGSSNAQTSMFGRFRMDHSEMGSPQTVSTSPPPSVQPVEEEATS</sequence>
<feature type="compositionally biased region" description="Polar residues" evidence="1">
    <location>
        <begin position="1"/>
        <end position="14"/>
    </location>
</feature>
<feature type="region of interest" description="Disordered" evidence="1">
    <location>
        <begin position="1"/>
        <end position="31"/>
    </location>
</feature>
<dbReference type="AlphaFoldDB" id="A0A1D1XJ03"/>
<evidence type="ECO:0000256" key="1">
    <source>
        <dbReference type="SAM" id="MobiDB-lite"/>
    </source>
</evidence>
<feature type="non-terminal residue" evidence="2">
    <location>
        <position position="112"/>
    </location>
</feature>
<dbReference type="EMBL" id="GDJX01025551">
    <property type="protein sequence ID" value="JAT42385.1"/>
    <property type="molecule type" value="Transcribed_RNA"/>
</dbReference>
<feature type="non-terminal residue" evidence="2">
    <location>
        <position position="1"/>
    </location>
</feature>
<feature type="region of interest" description="Disordered" evidence="1">
    <location>
        <begin position="83"/>
        <end position="112"/>
    </location>
</feature>
<reference evidence="2" key="1">
    <citation type="submission" date="2015-07" db="EMBL/GenBank/DDBJ databases">
        <title>Transcriptome Assembly of Anthurium amnicola.</title>
        <authorList>
            <person name="Suzuki J."/>
        </authorList>
    </citation>
    <scope>NUCLEOTIDE SEQUENCE</scope>
</reference>
<accession>A0A1D1XJ03</accession>
<name>A0A1D1XJ03_9ARAE</name>
<organism evidence="2">
    <name type="scientific">Anthurium amnicola</name>
    <dbReference type="NCBI Taxonomy" id="1678845"/>
    <lineage>
        <taxon>Eukaryota</taxon>
        <taxon>Viridiplantae</taxon>
        <taxon>Streptophyta</taxon>
        <taxon>Embryophyta</taxon>
        <taxon>Tracheophyta</taxon>
        <taxon>Spermatophyta</taxon>
        <taxon>Magnoliopsida</taxon>
        <taxon>Liliopsida</taxon>
        <taxon>Araceae</taxon>
        <taxon>Pothoideae</taxon>
        <taxon>Potheae</taxon>
        <taxon>Anthurium</taxon>
    </lineage>
</organism>
<protein>
    <submittedName>
        <fullName evidence="2">Putative type I restriction enzyme BthVORF4518P M protein</fullName>
    </submittedName>
</protein>
<proteinExistence type="predicted"/>
<evidence type="ECO:0000313" key="2">
    <source>
        <dbReference type="EMBL" id="JAT42385.1"/>
    </source>
</evidence>
<gene>
    <name evidence="2" type="primary">BT_4518</name>
    <name evidence="2" type="ORF">g.73674</name>
</gene>